<sequence length="49" mass="5930">MYQPIQPHHLFQQSYEEKIDYRETVLPDLADVLVCMWESIAKDILYFLV</sequence>
<evidence type="ECO:0000313" key="1">
    <source>
        <dbReference type="EMBL" id="OTP26790.1"/>
    </source>
</evidence>
<comment type="caution">
    <text evidence="1">The sequence shown here is derived from an EMBL/GenBank/DDBJ whole genome shotgun (WGS) entry which is preliminary data.</text>
</comment>
<dbReference type="EMBL" id="NGMS01000001">
    <property type="protein sequence ID" value="OTP26790.1"/>
    <property type="molecule type" value="Genomic_DNA"/>
</dbReference>
<dbReference type="RefSeq" id="WP_254905400.1">
    <property type="nucleotide sequence ID" value="NZ_JAQLKJ010000096.1"/>
</dbReference>
<proteinExistence type="predicted"/>
<protein>
    <submittedName>
        <fullName evidence="1">Uncharacterized protein</fullName>
    </submittedName>
</protein>
<gene>
    <name evidence="1" type="ORF">A5802_000507</name>
</gene>
<accession>A0A242KYY8</accession>
<organism evidence="1 2">
    <name type="scientific">Enterococcus mundtii</name>
    <dbReference type="NCBI Taxonomy" id="53346"/>
    <lineage>
        <taxon>Bacteria</taxon>
        <taxon>Bacillati</taxon>
        <taxon>Bacillota</taxon>
        <taxon>Bacilli</taxon>
        <taxon>Lactobacillales</taxon>
        <taxon>Enterococcaceae</taxon>
        <taxon>Enterococcus</taxon>
    </lineage>
</organism>
<evidence type="ECO:0000313" key="2">
    <source>
        <dbReference type="Proteomes" id="UP000195024"/>
    </source>
</evidence>
<dbReference type="Proteomes" id="UP000195024">
    <property type="component" value="Unassembled WGS sequence"/>
</dbReference>
<name>A0A242KYY8_ENTMU</name>
<reference evidence="1 2" key="1">
    <citation type="submission" date="2017-05" db="EMBL/GenBank/DDBJ databases">
        <title>The Genome Sequence of Enterococcus mundtii 6B1_DIV0119.</title>
        <authorList>
            <consortium name="The Broad Institute Genomics Platform"/>
            <consortium name="The Broad Institute Genomic Center for Infectious Diseases"/>
            <person name="Earl A."/>
            <person name="Manson A."/>
            <person name="Schwartman J."/>
            <person name="Gilmore M."/>
            <person name="Abouelleil A."/>
            <person name="Cao P."/>
            <person name="Chapman S."/>
            <person name="Cusick C."/>
            <person name="Shea T."/>
            <person name="Young S."/>
            <person name="Neafsey D."/>
            <person name="Nusbaum C."/>
            <person name="Birren B."/>
        </authorList>
    </citation>
    <scope>NUCLEOTIDE SEQUENCE [LARGE SCALE GENOMIC DNA]</scope>
    <source>
        <strain evidence="1 2">6B1_DIV0119</strain>
    </source>
</reference>
<dbReference type="AlphaFoldDB" id="A0A242KYY8"/>